<name>A0A9N9CMJ8_9GLOM</name>
<dbReference type="GO" id="GO:0033588">
    <property type="term" value="C:elongator holoenzyme complex"/>
    <property type="evidence" value="ECO:0007669"/>
    <property type="project" value="InterPro"/>
</dbReference>
<dbReference type="InterPro" id="IPR027417">
    <property type="entry name" value="P-loop_NTPase"/>
</dbReference>
<gene>
    <name evidence="3" type="ORF">ALEPTO_LOCUS8383</name>
</gene>
<dbReference type="PANTHER" id="PTHR16184">
    <property type="entry name" value="ELONGATOR COMPLEX PROTEIN 6"/>
    <property type="match status" value="1"/>
</dbReference>
<dbReference type="AlphaFoldDB" id="A0A9N9CMJ8"/>
<accession>A0A9N9CMJ8</accession>
<dbReference type="GO" id="GO:0002098">
    <property type="term" value="P:tRNA wobble uridine modification"/>
    <property type="evidence" value="ECO:0007669"/>
    <property type="project" value="InterPro"/>
</dbReference>
<proteinExistence type="inferred from homology"/>
<dbReference type="Gene3D" id="3.40.50.300">
    <property type="entry name" value="P-loop containing nucleotide triphosphate hydrolases"/>
    <property type="match status" value="1"/>
</dbReference>
<reference evidence="3" key="1">
    <citation type="submission" date="2021-06" db="EMBL/GenBank/DDBJ databases">
        <authorList>
            <person name="Kallberg Y."/>
            <person name="Tangrot J."/>
            <person name="Rosling A."/>
        </authorList>
    </citation>
    <scope>NUCLEOTIDE SEQUENCE</scope>
    <source>
        <strain evidence="3">FL130A</strain>
    </source>
</reference>
<comment type="pathway">
    <text evidence="1">tRNA modification; 5-methoxycarbonylmethyl-2-thiouridine-tRNA biosynthesis.</text>
</comment>
<evidence type="ECO:0000313" key="4">
    <source>
        <dbReference type="Proteomes" id="UP000789508"/>
    </source>
</evidence>
<dbReference type="Proteomes" id="UP000789508">
    <property type="component" value="Unassembled WGS sequence"/>
</dbReference>
<keyword evidence="4" id="KW-1185">Reference proteome</keyword>
<dbReference type="Pfam" id="PF09807">
    <property type="entry name" value="ELP6"/>
    <property type="match status" value="1"/>
</dbReference>
<feature type="non-terminal residue" evidence="3">
    <location>
        <position position="1"/>
    </location>
</feature>
<dbReference type="EMBL" id="CAJVPS010004674">
    <property type="protein sequence ID" value="CAG8606619.1"/>
    <property type="molecule type" value="Genomic_DNA"/>
</dbReference>
<comment type="caution">
    <text evidence="3">The sequence shown here is derived from an EMBL/GenBank/DDBJ whole genome shotgun (WGS) entry which is preliminary data.</text>
</comment>
<protein>
    <submittedName>
        <fullName evidence="3">3780_t:CDS:1</fullName>
    </submittedName>
</protein>
<evidence type="ECO:0000256" key="1">
    <source>
        <dbReference type="ARBA" id="ARBA00005043"/>
    </source>
</evidence>
<evidence type="ECO:0000256" key="2">
    <source>
        <dbReference type="ARBA" id="ARBA00008837"/>
    </source>
</evidence>
<dbReference type="InterPro" id="IPR018627">
    <property type="entry name" value="ELP6"/>
</dbReference>
<dbReference type="OrthoDB" id="9995306at2759"/>
<comment type="similarity">
    <text evidence="2">Belongs to the ELP6 family.</text>
</comment>
<dbReference type="PANTHER" id="PTHR16184:SF6">
    <property type="entry name" value="ELONGATOR COMPLEX PROTEIN 6"/>
    <property type="match status" value="1"/>
</dbReference>
<organism evidence="3 4">
    <name type="scientific">Ambispora leptoticha</name>
    <dbReference type="NCBI Taxonomy" id="144679"/>
    <lineage>
        <taxon>Eukaryota</taxon>
        <taxon>Fungi</taxon>
        <taxon>Fungi incertae sedis</taxon>
        <taxon>Mucoromycota</taxon>
        <taxon>Glomeromycotina</taxon>
        <taxon>Glomeromycetes</taxon>
        <taxon>Archaeosporales</taxon>
        <taxon>Ambisporaceae</taxon>
        <taxon>Ambispora</taxon>
    </lineage>
</organism>
<sequence length="311" mass="34292">WNIKESNEMGYATLDAVLSFTSDDKYENIKNIPPSGSSILIKDTIGAEGGFLIHHFLVNQLKAEKHVVLVSLTQDMQHYAIIGRKLGVNLQIAQQKSIFSNIDGLTHLYTTASSSSIDSTINSPSATISANLRQQSLISDAVLTNSDSSLSSPPLSHIYSTIKSVINTRHNVPNARLALIFDDLSVLLYAGCNVCDLIDFFKACRLLCQKQNGSLITLIHADETIDPIISSADEENARQENLFIKSLQYQSEYILAVRGLGSGFSRDVSGEITLARGPRNFDLEYRPTTLQYKILDNNVQFFARGFSQGVL</sequence>
<evidence type="ECO:0000313" key="3">
    <source>
        <dbReference type="EMBL" id="CAG8606619.1"/>
    </source>
</evidence>
<dbReference type="CDD" id="cd19495">
    <property type="entry name" value="Elp6"/>
    <property type="match status" value="1"/>
</dbReference>